<dbReference type="Pfam" id="PF04230">
    <property type="entry name" value="PS_pyruv_trans"/>
    <property type="match status" value="1"/>
</dbReference>
<evidence type="ECO:0000313" key="3">
    <source>
        <dbReference type="Proteomes" id="UP000663792"/>
    </source>
</evidence>
<reference evidence="2" key="1">
    <citation type="submission" date="2021-01" db="EMBL/GenBank/DDBJ databases">
        <title>YIM 132084 draft genome.</title>
        <authorList>
            <person name="An D."/>
        </authorList>
    </citation>
    <scope>NUCLEOTIDE SEQUENCE</scope>
    <source>
        <strain evidence="2">YIM 132084</strain>
    </source>
</reference>
<proteinExistence type="predicted"/>
<keyword evidence="2" id="KW-0808">Transferase</keyword>
<dbReference type="AlphaFoldDB" id="A0A938YGY4"/>
<name>A0A938YGY4_9ACTN</name>
<evidence type="ECO:0000313" key="2">
    <source>
        <dbReference type="EMBL" id="MBM9469408.1"/>
    </source>
</evidence>
<dbReference type="InterPro" id="IPR007345">
    <property type="entry name" value="Polysacch_pyruvyl_Trfase"/>
</dbReference>
<feature type="domain" description="Polysaccharide pyruvyl transferase" evidence="1">
    <location>
        <begin position="192"/>
        <end position="229"/>
    </location>
</feature>
<dbReference type="Proteomes" id="UP000663792">
    <property type="component" value="Unassembled WGS sequence"/>
</dbReference>
<accession>A0A938YGY4</accession>
<dbReference type="EMBL" id="JAERWK010000026">
    <property type="protein sequence ID" value="MBM9469408.1"/>
    <property type="molecule type" value="Genomic_DNA"/>
</dbReference>
<keyword evidence="3" id="KW-1185">Reference proteome</keyword>
<comment type="caution">
    <text evidence="2">The sequence shown here is derived from an EMBL/GenBank/DDBJ whole genome shotgun (WGS) entry which is preliminary data.</text>
</comment>
<organism evidence="2 3">
    <name type="scientific">Nakamurella leprariae</name>
    <dbReference type="NCBI Taxonomy" id="2803911"/>
    <lineage>
        <taxon>Bacteria</taxon>
        <taxon>Bacillati</taxon>
        <taxon>Actinomycetota</taxon>
        <taxon>Actinomycetes</taxon>
        <taxon>Nakamurellales</taxon>
        <taxon>Nakamurellaceae</taxon>
        <taxon>Nakamurella</taxon>
    </lineage>
</organism>
<sequence length="305" mass="31798">MPVSPVRALVVGWSSFRHGEATAGDVLSMDAVSQALTAAGVDAEIAWSAVMCPPGGLRLDDADPDRFSHLVFACGPLVGPSIPQLHQRFSHCARIAVGVSVPDPKDPAVTGFHHVVPRDAAGAPTRVDLAAAPRSAGVPVLGVTLASAQPEYGTRQRHDRVTAAITDWLPTTGAAVLPLDTRLDPRDWRLAARPEQFEAIVRRLDVMVTTRLHGLVLALKAGVPAVAVDPVEGGGKVAAQAAAWQWPAFLLPHELTADRLDELVAWCRSDAGRTAAHAMAAGAPRAAAVSLDAVLALVVPAGLHG</sequence>
<protein>
    <submittedName>
        <fullName evidence="2">Polysaccharide pyruvyl transferase family protein</fullName>
    </submittedName>
</protein>
<evidence type="ECO:0000259" key="1">
    <source>
        <dbReference type="Pfam" id="PF04230"/>
    </source>
</evidence>
<dbReference type="GO" id="GO:0016740">
    <property type="term" value="F:transferase activity"/>
    <property type="evidence" value="ECO:0007669"/>
    <property type="project" value="UniProtKB-KW"/>
</dbReference>
<gene>
    <name evidence="2" type="ORF">JL106_19140</name>
</gene>